<keyword evidence="3" id="KW-0378">Hydrolase</keyword>
<name>A0ABQ8VCK2_9AGAR</name>
<dbReference type="InterPro" id="IPR051515">
    <property type="entry name" value="IRG"/>
</dbReference>
<feature type="domain" description="IRG-type G" evidence="5">
    <location>
        <begin position="10"/>
        <end position="207"/>
    </location>
</feature>
<keyword evidence="7" id="KW-1185">Reference proteome</keyword>
<protein>
    <submittedName>
        <fullName evidence="6">Interferon-inducible GTPase-domain-containing protein</fullName>
    </submittedName>
</protein>
<evidence type="ECO:0000259" key="5">
    <source>
        <dbReference type="PROSITE" id="PS51716"/>
    </source>
</evidence>
<comment type="caution">
    <text evidence="6">The sequence shown here is derived from an EMBL/GenBank/DDBJ whole genome shotgun (WGS) entry which is preliminary data.</text>
</comment>
<keyword evidence="2" id="KW-0547">Nucleotide-binding</keyword>
<organism evidence="6 7">
    <name type="scientific">Lentinula lateritia</name>
    <dbReference type="NCBI Taxonomy" id="40482"/>
    <lineage>
        <taxon>Eukaryota</taxon>
        <taxon>Fungi</taxon>
        <taxon>Dikarya</taxon>
        <taxon>Basidiomycota</taxon>
        <taxon>Agaricomycotina</taxon>
        <taxon>Agaricomycetes</taxon>
        <taxon>Agaricomycetidae</taxon>
        <taxon>Agaricales</taxon>
        <taxon>Marasmiineae</taxon>
        <taxon>Omphalotaceae</taxon>
        <taxon>Lentinula</taxon>
    </lineage>
</organism>
<reference evidence="6" key="1">
    <citation type="submission" date="2022-08" db="EMBL/GenBank/DDBJ databases">
        <title>A Global Phylogenomic Analysis of the Shiitake Genus Lentinula.</title>
        <authorList>
            <consortium name="DOE Joint Genome Institute"/>
            <person name="Sierra-Patev S."/>
            <person name="Min B."/>
            <person name="Naranjo-Ortiz M."/>
            <person name="Looney B."/>
            <person name="Konkel Z."/>
            <person name="Slot J.C."/>
            <person name="Sakamoto Y."/>
            <person name="Steenwyk J.L."/>
            <person name="Rokas A."/>
            <person name="Carro J."/>
            <person name="Camarero S."/>
            <person name="Ferreira P."/>
            <person name="Molpeceres G."/>
            <person name="Ruiz-Duenas F.J."/>
            <person name="Serrano A."/>
            <person name="Henrissat B."/>
            <person name="Drula E."/>
            <person name="Hughes K.W."/>
            <person name="Mata J.L."/>
            <person name="Ishikawa N.K."/>
            <person name="Vargas-Isla R."/>
            <person name="Ushijima S."/>
            <person name="Smith C.A."/>
            <person name="Ahrendt S."/>
            <person name="Andreopoulos W."/>
            <person name="He G."/>
            <person name="Labutti K."/>
            <person name="Lipzen A."/>
            <person name="Ng V."/>
            <person name="Riley R."/>
            <person name="Sandor L."/>
            <person name="Barry K."/>
            <person name="Martinez A.T."/>
            <person name="Xiao Y."/>
            <person name="Gibbons J.G."/>
            <person name="Terashima K."/>
            <person name="Grigoriev I.V."/>
            <person name="Hibbett D.S."/>
        </authorList>
    </citation>
    <scope>NUCLEOTIDE SEQUENCE</scope>
    <source>
        <strain evidence="6">RHP3577 ss4</strain>
    </source>
</reference>
<gene>
    <name evidence="6" type="ORF">C8R41DRAFT_770732</name>
</gene>
<dbReference type="InterPro" id="IPR030385">
    <property type="entry name" value="G_IRG_dom"/>
</dbReference>
<evidence type="ECO:0000313" key="6">
    <source>
        <dbReference type="EMBL" id="KAJ4481789.1"/>
    </source>
</evidence>
<evidence type="ECO:0000256" key="1">
    <source>
        <dbReference type="ARBA" id="ARBA00005429"/>
    </source>
</evidence>
<sequence>MKQRYKYDPAKFHLAVAGVSGTGKSSLINAFRGIKNKAKDAEPTDFVECTSEVKRLPDKARPQIVWFDVPGANTLKVPDWRYFNDQGLYIFQAIIVLYSSRFTATDIAILRNCEHYNIPTYLVRSQSDTPLREIIKEKIDEDEFLLADIDPAILEEARQEFIDRTQANVDSNLKQAGLEQKRIYAVSRDALYNLVIGKDSRSSICLHEVELVEDIIREALERRGVDVPEMRQVS</sequence>
<dbReference type="Gene3D" id="3.40.50.300">
    <property type="entry name" value="P-loop containing nucleotide triphosphate hydrolases"/>
    <property type="match status" value="1"/>
</dbReference>
<dbReference type="SUPFAM" id="SSF52540">
    <property type="entry name" value="P-loop containing nucleoside triphosphate hydrolases"/>
    <property type="match status" value="1"/>
</dbReference>
<dbReference type="InterPro" id="IPR007743">
    <property type="entry name" value="Immunity-related_GTPase-like"/>
</dbReference>
<evidence type="ECO:0000256" key="4">
    <source>
        <dbReference type="ARBA" id="ARBA00023134"/>
    </source>
</evidence>
<comment type="similarity">
    <text evidence="1">Belongs to the TRAFAC class dynamin-like GTPase superfamily. IRG family.</text>
</comment>
<dbReference type="Proteomes" id="UP001150217">
    <property type="component" value="Unassembled WGS sequence"/>
</dbReference>
<dbReference type="PANTHER" id="PTHR32341:SF10">
    <property type="entry name" value="INTERFERON-INDUCIBLE GTPASE 5"/>
    <property type="match status" value="1"/>
</dbReference>
<evidence type="ECO:0000256" key="3">
    <source>
        <dbReference type="ARBA" id="ARBA00022801"/>
    </source>
</evidence>
<keyword evidence="4" id="KW-0342">GTP-binding</keyword>
<dbReference type="InterPro" id="IPR027417">
    <property type="entry name" value="P-loop_NTPase"/>
</dbReference>
<proteinExistence type="inferred from homology"/>
<dbReference type="PANTHER" id="PTHR32341">
    <property type="entry name" value="INTERFERON-INDUCIBLE GTPASE"/>
    <property type="match status" value="1"/>
</dbReference>
<dbReference type="EMBL" id="JANVFT010000058">
    <property type="protein sequence ID" value="KAJ4481789.1"/>
    <property type="molecule type" value="Genomic_DNA"/>
</dbReference>
<dbReference type="PROSITE" id="PS51716">
    <property type="entry name" value="G_IRG"/>
    <property type="match status" value="1"/>
</dbReference>
<evidence type="ECO:0000256" key="2">
    <source>
        <dbReference type="ARBA" id="ARBA00022741"/>
    </source>
</evidence>
<dbReference type="Pfam" id="PF05049">
    <property type="entry name" value="IIGP"/>
    <property type="match status" value="1"/>
</dbReference>
<accession>A0ABQ8VCK2</accession>
<evidence type="ECO:0000313" key="7">
    <source>
        <dbReference type="Proteomes" id="UP001150217"/>
    </source>
</evidence>